<keyword evidence="3" id="KW-1185">Reference proteome</keyword>
<dbReference type="RefSeq" id="WP_271636771.1">
    <property type="nucleotide sequence ID" value="NZ_CP094970.1"/>
</dbReference>
<dbReference type="AlphaFoldDB" id="A0AA46YPN5"/>
<dbReference type="Pfam" id="PF12229">
    <property type="entry name" value="PG_binding_4"/>
    <property type="match status" value="1"/>
</dbReference>
<feature type="domain" description="YoaR-like putative peptidoglycan binding" evidence="1">
    <location>
        <begin position="10"/>
        <end position="116"/>
    </location>
</feature>
<proteinExistence type="predicted"/>
<dbReference type="InterPro" id="IPR052913">
    <property type="entry name" value="Glycopeptide_resist_protein"/>
</dbReference>
<evidence type="ECO:0000313" key="3">
    <source>
        <dbReference type="Proteomes" id="UP001164390"/>
    </source>
</evidence>
<dbReference type="Proteomes" id="UP001164390">
    <property type="component" value="Chromosome"/>
</dbReference>
<dbReference type="PANTHER" id="PTHR35788">
    <property type="entry name" value="EXPORTED PROTEIN-RELATED"/>
    <property type="match status" value="1"/>
</dbReference>
<dbReference type="PANTHER" id="PTHR35788:SF1">
    <property type="entry name" value="EXPORTED PROTEIN"/>
    <property type="match status" value="1"/>
</dbReference>
<protein>
    <submittedName>
        <fullName evidence="2">VanW family protein</fullName>
    </submittedName>
</protein>
<evidence type="ECO:0000313" key="2">
    <source>
        <dbReference type="EMBL" id="UYM07798.1"/>
    </source>
</evidence>
<dbReference type="KEGG" id="sgrg:L0C25_00855"/>
<evidence type="ECO:0000259" key="1">
    <source>
        <dbReference type="Pfam" id="PF12229"/>
    </source>
</evidence>
<dbReference type="InterPro" id="IPR022029">
    <property type="entry name" value="YoaR-like_PG-bd"/>
</dbReference>
<name>A0AA46YPN5_9ACTN</name>
<dbReference type="EMBL" id="CP094970">
    <property type="protein sequence ID" value="UYM07798.1"/>
    <property type="molecule type" value="Genomic_DNA"/>
</dbReference>
<reference evidence="2" key="1">
    <citation type="submission" date="2022-01" db="EMBL/GenBank/DDBJ databases">
        <title>Nocardioidaceae gen. sp. A5X3R13.</title>
        <authorList>
            <person name="Lopez Marin M.A."/>
            <person name="Uhlik O."/>
        </authorList>
    </citation>
    <scope>NUCLEOTIDE SEQUENCE</scope>
    <source>
        <strain evidence="2">A5X3R13</strain>
    </source>
</reference>
<sequence length="498" mass="54851">MRARHGSTSYTVTSSEAGLSIDVAQTVSAAGVGRTVNPLEMIDRVTGGVDVEPVVAVDQDALDSTVDRLSKQIDRPAVEGTIRFSDGRPKPAYPRPGLRLDAAAAGEALRAAFQDRRRSLELPVQAEPTEISRRDVERTLDRFARPAMSAPVVVTGGRRDVQLTPTTIGDSLRLRVRGGELTPRVDRKSLARHAADALEPLTRRPRPATVVLRGGSPQVRARKAGSEPNMARLATDIVAVLTKTGEDRTVAAQTREVVPKFSTSDARRLQVEEPVSEFTTEFPHSGYRNTNLGRAASLINGTVLKPGQTFSFNDVVGERTADNGFTEGYIIDDGVLVEDFGGGVSQVATTVYNAAFFAGLKDVEHNPHSLYFDRYPMGREATVAWGALDLRFENNTPYGVLIETWIEPSTPSTDGRMHARMWSTKYWDIEAGRSDRYNLTEPDVRYDTSEECVEQTGFGGFDVDVYRYFNRNGERVKTETDEVTYDAADTIYCRPDPR</sequence>
<dbReference type="InterPro" id="IPR007391">
    <property type="entry name" value="Vancomycin_resist_VanW"/>
</dbReference>
<gene>
    <name evidence="2" type="ORF">L0C25_00855</name>
</gene>
<organism evidence="2 3">
    <name type="scientific">Solicola gregarius</name>
    <dbReference type="NCBI Taxonomy" id="2908642"/>
    <lineage>
        <taxon>Bacteria</taxon>
        <taxon>Bacillati</taxon>
        <taxon>Actinomycetota</taxon>
        <taxon>Actinomycetes</taxon>
        <taxon>Propionibacteriales</taxon>
        <taxon>Nocardioidaceae</taxon>
        <taxon>Solicola</taxon>
    </lineage>
</organism>
<accession>A0AA46YPN5</accession>
<dbReference type="Pfam" id="PF04294">
    <property type="entry name" value="VanW"/>
    <property type="match status" value="1"/>
</dbReference>